<dbReference type="PROSITE" id="PS50088">
    <property type="entry name" value="ANK_REPEAT"/>
    <property type="match status" value="2"/>
</dbReference>
<dbReference type="InterPro" id="IPR002110">
    <property type="entry name" value="Ankyrin_rpt"/>
</dbReference>
<dbReference type="PANTHER" id="PTHR10039">
    <property type="entry name" value="AMELOGENIN"/>
    <property type="match status" value="1"/>
</dbReference>
<keyword evidence="2" id="KW-0040">ANK repeat</keyword>
<keyword evidence="1" id="KW-0677">Repeat</keyword>
<evidence type="ECO:0000313" key="6">
    <source>
        <dbReference type="EMBL" id="KAF2820600.1"/>
    </source>
</evidence>
<feature type="domain" description="Nephrocystin 3-like N-terminal" evidence="5">
    <location>
        <begin position="199"/>
        <end position="361"/>
    </location>
</feature>
<dbReference type="InterPro" id="IPR036770">
    <property type="entry name" value="Ankyrin_rpt-contain_sf"/>
</dbReference>
<name>A0A6A6ZHT0_9PLEO</name>
<accession>A0A6A6ZHT0</accession>
<feature type="chain" id="PRO_5025433229" evidence="3">
    <location>
        <begin position="23"/>
        <end position="805"/>
    </location>
</feature>
<reference evidence="6" key="1">
    <citation type="journal article" date="2020" name="Stud. Mycol.">
        <title>101 Dothideomycetes genomes: a test case for predicting lifestyles and emergence of pathogens.</title>
        <authorList>
            <person name="Haridas S."/>
            <person name="Albert R."/>
            <person name="Binder M."/>
            <person name="Bloem J."/>
            <person name="Labutti K."/>
            <person name="Salamov A."/>
            <person name="Andreopoulos B."/>
            <person name="Baker S."/>
            <person name="Barry K."/>
            <person name="Bills G."/>
            <person name="Bluhm B."/>
            <person name="Cannon C."/>
            <person name="Castanera R."/>
            <person name="Culley D."/>
            <person name="Daum C."/>
            <person name="Ezra D."/>
            <person name="Gonzalez J."/>
            <person name="Henrissat B."/>
            <person name="Kuo A."/>
            <person name="Liang C."/>
            <person name="Lipzen A."/>
            <person name="Lutzoni F."/>
            <person name="Magnuson J."/>
            <person name="Mondo S."/>
            <person name="Nolan M."/>
            <person name="Ohm R."/>
            <person name="Pangilinan J."/>
            <person name="Park H.-J."/>
            <person name="Ramirez L."/>
            <person name="Alfaro M."/>
            <person name="Sun H."/>
            <person name="Tritt A."/>
            <person name="Yoshinaga Y."/>
            <person name="Zwiers L.-H."/>
            <person name="Turgeon B."/>
            <person name="Goodwin S."/>
            <person name="Spatafora J."/>
            <person name="Crous P."/>
            <person name="Grigoriev I."/>
        </authorList>
    </citation>
    <scope>NUCLEOTIDE SEQUENCE</scope>
    <source>
        <strain evidence="6">CBS 113818</strain>
    </source>
</reference>
<gene>
    <name evidence="6" type="ORF">CC86DRAFT_304317</name>
</gene>
<evidence type="ECO:0000259" key="4">
    <source>
        <dbReference type="Pfam" id="PF22939"/>
    </source>
</evidence>
<dbReference type="InterPro" id="IPR027417">
    <property type="entry name" value="P-loop_NTPase"/>
</dbReference>
<keyword evidence="3" id="KW-0732">Signal</keyword>
<dbReference type="SMART" id="SM00248">
    <property type="entry name" value="ANK"/>
    <property type="match status" value="4"/>
</dbReference>
<feature type="repeat" description="ANK" evidence="2">
    <location>
        <begin position="725"/>
        <end position="758"/>
    </location>
</feature>
<dbReference type="Pfam" id="PF24883">
    <property type="entry name" value="NPHP3_N"/>
    <property type="match status" value="1"/>
</dbReference>
<evidence type="ECO:0000256" key="1">
    <source>
        <dbReference type="ARBA" id="ARBA00022737"/>
    </source>
</evidence>
<dbReference type="Proteomes" id="UP000799424">
    <property type="component" value="Unassembled WGS sequence"/>
</dbReference>
<dbReference type="AlphaFoldDB" id="A0A6A6ZHT0"/>
<sequence length="805" mass="89757">MDPLSATASIIAILHLSAKVLTYLNDVKDASKDRAQCAIEASNLHSLLVSLRFRLEEGGASQPWYTTVRALAVENGPLDQFKQALETLRTKMTDGGRLKQAGKALMWKFKKEEIASIMARMERLKTLVEIALQMDNFKLSQAVKDDTSFVRTHVPVIQSGVETIRQEQDSIRHHRLLEWISSTDYPAQQSDIIKRRQEGTGQWFLDAPEVARWLNEAKATLFCPGIPGAGKTMIAAIAIDHLLELAQSSSHGVAFVYCNYQAQEEQDTSSMLAAILKQLVQGRLSAMEPIEQLYQRHADRGTRPSLDEIYNALRDVLAHYPSVHIVIDALDECHDGMRRQCLDKLRDLQARRNVRLMATSRFIPEIQDAFRKALRLEVQASREDVKRFVAGQTYRLPRCIQRDAALQEMVQEKIVEAVDGMFLLARLHTDSLLDKRTAKDVKSTLAKLSKGTAALDGAYREALHRIQGQLDGDRELAKIVLSWITFAKRPLTTNEICCALAVEPDESEVDPEKVPDVEDLVSVCAGLVVVDQESAVIRLVHYTTQEYFERTRDAWNPGGHLHIATTCLTYLCFKAFRSGGCSTDKEFEERLQQHQFLDYAAKHWGQHARAVEAEVANLACTLLQSGLLSCAVQVSEISDYKYRKYRGYSIRYPKITALHCTAWFGLASIAERVLSTVEEIATDAVNAKDSWGRTPLLLAAEQGHGDTAKLLLDKGANVNAQGGHYGGNALQAASEGGHEQQVVKLLLDKGANVNAQGGDYGNALQAASKGGHKQVVKLLRDKGAYARLDADDHMTSFHLFYWHSI</sequence>
<dbReference type="PANTHER" id="PTHR10039:SF15">
    <property type="entry name" value="NACHT DOMAIN-CONTAINING PROTEIN"/>
    <property type="match status" value="1"/>
</dbReference>
<evidence type="ECO:0000313" key="7">
    <source>
        <dbReference type="Proteomes" id="UP000799424"/>
    </source>
</evidence>
<dbReference type="Pfam" id="PF12796">
    <property type="entry name" value="Ank_2"/>
    <property type="match status" value="2"/>
</dbReference>
<keyword evidence="7" id="KW-1185">Reference proteome</keyword>
<evidence type="ECO:0000256" key="2">
    <source>
        <dbReference type="PROSITE-ProRule" id="PRU00023"/>
    </source>
</evidence>
<feature type="signal peptide" evidence="3">
    <location>
        <begin position="1"/>
        <end position="22"/>
    </location>
</feature>
<dbReference type="EMBL" id="MU006240">
    <property type="protein sequence ID" value="KAF2820600.1"/>
    <property type="molecule type" value="Genomic_DNA"/>
</dbReference>
<protein>
    <submittedName>
        <fullName evidence="6">Uncharacterized protein</fullName>
    </submittedName>
</protein>
<dbReference type="Gene3D" id="3.40.50.300">
    <property type="entry name" value="P-loop containing nucleotide triphosphate hydrolases"/>
    <property type="match status" value="1"/>
</dbReference>
<evidence type="ECO:0000259" key="5">
    <source>
        <dbReference type="Pfam" id="PF24883"/>
    </source>
</evidence>
<dbReference type="SUPFAM" id="SSF52540">
    <property type="entry name" value="P-loop containing nucleoside triphosphate hydrolases"/>
    <property type="match status" value="1"/>
</dbReference>
<organism evidence="6 7">
    <name type="scientific">Ophiobolus disseminans</name>
    <dbReference type="NCBI Taxonomy" id="1469910"/>
    <lineage>
        <taxon>Eukaryota</taxon>
        <taxon>Fungi</taxon>
        <taxon>Dikarya</taxon>
        <taxon>Ascomycota</taxon>
        <taxon>Pezizomycotina</taxon>
        <taxon>Dothideomycetes</taxon>
        <taxon>Pleosporomycetidae</taxon>
        <taxon>Pleosporales</taxon>
        <taxon>Pleosporineae</taxon>
        <taxon>Phaeosphaeriaceae</taxon>
        <taxon>Ophiobolus</taxon>
    </lineage>
</organism>
<dbReference type="OrthoDB" id="195446at2759"/>
<dbReference type="InterPro" id="IPR054471">
    <property type="entry name" value="GPIID_WHD"/>
</dbReference>
<feature type="domain" description="GPI inositol-deacylase winged helix" evidence="4">
    <location>
        <begin position="473"/>
        <end position="548"/>
    </location>
</feature>
<dbReference type="Gene3D" id="1.25.40.20">
    <property type="entry name" value="Ankyrin repeat-containing domain"/>
    <property type="match status" value="1"/>
</dbReference>
<dbReference type="InterPro" id="IPR056884">
    <property type="entry name" value="NPHP3-like_N"/>
</dbReference>
<feature type="repeat" description="ANK" evidence="2">
    <location>
        <begin position="691"/>
        <end position="723"/>
    </location>
</feature>
<dbReference type="Pfam" id="PF22939">
    <property type="entry name" value="WHD_GPIID"/>
    <property type="match status" value="1"/>
</dbReference>
<proteinExistence type="predicted"/>
<dbReference type="SUPFAM" id="SSF48403">
    <property type="entry name" value="Ankyrin repeat"/>
    <property type="match status" value="1"/>
</dbReference>
<dbReference type="PRINTS" id="PR01415">
    <property type="entry name" value="ANKYRIN"/>
</dbReference>
<dbReference type="PROSITE" id="PS50297">
    <property type="entry name" value="ANK_REP_REGION"/>
    <property type="match status" value="2"/>
</dbReference>
<evidence type="ECO:0000256" key="3">
    <source>
        <dbReference type="SAM" id="SignalP"/>
    </source>
</evidence>